<feature type="compositionally biased region" description="Basic and acidic residues" evidence="1">
    <location>
        <begin position="19"/>
        <end position="43"/>
    </location>
</feature>
<name>A0A151IXE6_9HYME</name>
<gene>
    <name evidence="2" type="ORF">ALC57_15482</name>
</gene>
<dbReference type="PANTHER" id="PTHR19446">
    <property type="entry name" value="REVERSE TRANSCRIPTASES"/>
    <property type="match status" value="1"/>
</dbReference>
<feature type="compositionally biased region" description="Acidic residues" evidence="1">
    <location>
        <begin position="55"/>
        <end position="69"/>
    </location>
</feature>
<dbReference type="EMBL" id="KQ980837">
    <property type="protein sequence ID" value="KYN12367.1"/>
    <property type="molecule type" value="Genomic_DNA"/>
</dbReference>
<reference evidence="2 3" key="1">
    <citation type="submission" date="2015-09" db="EMBL/GenBank/DDBJ databases">
        <title>Trachymyrmex cornetzi WGS genome.</title>
        <authorList>
            <person name="Nygaard S."/>
            <person name="Hu H."/>
            <person name="Boomsma J."/>
            <person name="Zhang G."/>
        </authorList>
    </citation>
    <scope>NUCLEOTIDE SEQUENCE [LARGE SCALE GENOMIC DNA]</scope>
    <source>
        <strain evidence="2">Tcor2-1</strain>
        <tissue evidence="2">Whole body</tissue>
    </source>
</reference>
<protein>
    <submittedName>
        <fullName evidence="2">Uncharacterized protein</fullName>
    </submittedName>
</protein>
<evidence type="ECO:0000313" key="3">
    <source>
        <dbReference type="Proteomes" id="UP000078492"/>
    </source>
</evidence>
<organism evidence="2 3">
    <name type="scientific">Trachymyrmex cornetzi</name>
    <dbReference type="NCBI Taxonomy" id="471704"/>
    <lineage>
        <taxon>Eukaryota</taxon>
        <taxon>Metazoa</taxon>
        <taxon>Ecdysozoa</taxon>
        <taxon>Arthropoda</taxon>
        <taxon>Hexapoda</taxon>
        <taxon>Insecta</taxon>
        <taxon>Pterygota</taxon>
        <taxon>Neoptera</taxon>
        <taxon>Endopterygota</taxon>
        <taxon>Hymenoptera</taxon>
        <taxon>Apocrita</taxon>
        <taxon>Aculeata</taxon>
        <taxon>Formicoidea</taxon>
        <taxon>Formicidae</taxon>
        <taxon>Myrmicinae</taxon>
        <taxon>Trachymyrmex</taxon>
    </lineage>
</organism>
<feature type="region of interest" description="Disordered" evidence="1">
    <location>
        <begin position="1"/>
        <end position="69"/>
    </location>
</feature>
<evidence type="ECO:0000256" key="1">
    <source>
        <dbReference type="SAM" id="MobiDB-lite"/>
    </source>
</evidence>
<accession>A0A151IXE6</accession>
<dbReference type="STRING" id="471704.A0A151IXE6"/>
<dbReference type="AlphaFoldDB" id="A0A151IXE6"/>
<proteinExistence type="predicted"/>
<keyword evidence="3" id="KW-1185">Reference proteome</keyword>
<sequence length="388" mass="44704">MHPLQSTGGGQNSRPPLRGRMDVRREHRASTGSEKEIHPDLLRLARKCGGRNEEAEGEETKEEESEEIEEEKLKEEEIKKALRKMKLKKAAGIDRILTEAWKYAGKRLWKKLVSLMKMVWRKGKIPEDWKKSIIVPIYKRGDKEKATNYRGITLLCTAYKLNGWGIEAKEVIYEEEGFEDQLIKREKKSTHPTVISSIIAKTGIPDIQEIKKIGKGKILIELRTALAANRLVDNSTFSKYNLKTFIPAFRVLRVRVIQDVLTEIDLESVLRHIEVPSCKILDIQRFNRRTIIDGKTEYIPSKTLRIIFAGQILPHEVFLFKTRREVRPFIPKPRICFACYRIGHVAKVYARASRNAFIVEAIDMKRKTSALALDMKRMLNASTAKVTI</sequence>
<evidence type="ECO:0000313" key="2">
    <source>
        <dbReference type="EMBL" id="KYN12367.1"/>
    </source>
</evidence>
<dbReference type="Proteomes" id="UP000078492">
    <property type="component" value="Unassembled WGS sequence"/>
</dbReference>